<evidence type="ECO:0000256" key="1">
    <source>
        <dbReference type="SAM" id="Phobius"/>
    </source>
</evidence>
<proteinExistence type="predicted"/>
<dbReference type="Proteomes" id="UP000295645">
    <property type="component" value="Unassembled WGS sequence"/>
</dbReference>
<dbReference type="InterPro" id="IPR011225">
    <property type="entry name" value="IV_sec_VirJ"/>
</dbReference>
<accession>A0A4R3YPC7</accession>
<dbReference type="Gene3D" id="3.40.50.1820">
    <property type="entry name" value="alpha/beta hydrolase"/>
    <property type="match status" value="1"/>
</dbReference>
<sequence length="264" mass="29629">MKKILRYTLLTLGIAIAALVLIWHPWVRIPIEKATVELGAHATPPAGQEDLLAIIYSGDGGWADLDQRLGDVFANRGIPVVGVSAMRYFWRERLPQEAAHDLDTLLDTYTVRWGKRRVLLVGYSFGADVLPSILAYIRPDNRAKIEQLVLLSASRDVNFEIELEGYMHKNLWTTTTQNFLQWLNPVHHYDAMPPIRALNGKPPIACYYGVDDADDSGCTDPGLPAFVTVYRKPGDHHFDYDYEKLATELIERMPPSAGTTSTPP</sequence>
<dbReference type="PIRSF" id="PIRSF029063">
    <property type="entry name" value="IV_sec_VirJ"/>
    <property type="match status" value="1"/>
</dbReference>
<dbReference type="AlphaFoldDB" id="A0A4R3YPC7"/>
<dbReference type="EMBL" id="SMCS01000006">
    <property type="protein sequence ID" value="TCV92763.1"/>
    <property type="molecule type" value="Genomic_DNA"/>
</dbReference>
<comment type="caution">
    <text evidence="3">The sequence shown here is derived from an EMBL/GenBank/DDBJ whole genome shotgun (WGS) entry which is preliminary data.</text>
</comment>
<feature type="transmembrane region" description="Helical" evidence="1">
    <location>
        <begin position="7"/>
        <end position="26"/>
    </location>
</feature>
<dbReference type="Pfam" id="PF06057">
    <property type="entry name" value="VirJ"/>
    <property type="match status" value="1"/>
</dbReference>
<evidence type="ECO:0000313" key="3">
    <source>
        <dbReference type="EMBL" id="TCV92763.1"/>
    </source>
</evidence>
<feature type="domain" description="Bacterial virulence" evidence="2">
    <location>
        <begin position="50"/>
        <end position="253"/>
    </location>
</feature>
<protein>
    <submittedName>
        <fullName evidence="3">Virulence protein VirJ</fullName>
    </submittedName>
</protein>
<dbReference type="OrthoDB" id="641022at2"/>
<keyword evidence="1" id="KW-1133">Transmembrane helix</keyword>
<keyword evidence="1" id="KW-0472">Membrane</keyword>
<gene>
    <name evidence="3" type="ORF">EC912_106101</name>
</gene>
<name>A0A4R3YPC7_9GAMM</name>
<dbReference type="SUPFAM" id="SSF53474">
    <property type="entry name" value="alpha/beta-Hydrolases"/>
    <property type="match status" value="1"/>
</dbReference>
<evidence type="ECO:0000313" key="4">
    <source>
        <dbReference type="Proteomes" id="UP000295645"/>
    </source>
</evidence>
<dbReference type="InterPro" id="IPR029058">
    <property type="entry name" value="AB_hydrolase_fold"/>
</dbReference>
<keyword evidence="4" id="KW-1185">Reference proteome</keyword>
<evidence type="ECO:0000259" key="2">
    <source>
        <dbReference type="Pfam" id="PF06057"/>
    </source>
</evidence>
<organism evidence="3 4">
    <name type="scientific">Luteibacter rhizovicinus</name>
    <dbReference type="NCBI Taxonomy" id="242606"/>
    <lineage>
        <taxon>Bacteria</taxon>
        <taxon>Pseudomonadati</taxon>
        <taxon>Pseudomonadota</taxon>
        <taxon>Gammaproteobacteria</taxon>
        <taxon>Lysobacterales</taxon>
        <taxon>Rhodanobacteraceae</taxon>
        <taxon>Luteibacter</taxon>
    </lineage>
</organism>
<keyword evidence="1" id="KW-0812">Transmembrane</keyword>
<dbReference type="RefSeq" id="WP_132145442.1">
    <property type="nucleotide sequence ID" value="NZ_SMCS01000006.1"/>
</dbReference>
<dbReference type="InterPro" id="IPR010333">
    <property type="entry name" value="VirJ"/>
</dbReference>
<reference evidence="3 4" key="1">
    <citation type="submission" date="2019-03" db="EMBL/GenBank/DDBJ databases">
        <title>Above-ground endophytic microbial communities from plants in different locations in the United States.</title>
        <authorList>
            <person name="Frank C."/>
        </authorList>
    </citation>
    <scope>NUCLEOTIDE SEQUENCE [LARGE SCALE GENOMIC DNA]</scope>
    <source>
        <strain evidence="3 4">LP_13_YM</strain>
    </source>
</reference>